<gene>
    <name evidence="2" type="ORF">FRUB_08390</name>
</gene>
<proteinExistence type="predicted"/>
<keyword evidence="3" id="KW-1185">Reference proteome</keyword>
<dbReference type="Proteomes" id="UP000214646">
    <property type="component" value="Unassembled WGS sequence"/>
</dbReference>
<feature type="compositionally biased region" description="Basic and acidic residues" evidence="1">
    <location>
        <begin position="1"/>
        <end position="16"/>
    </location>
</feature>
<feature type="region of interest" description="Disordered" evidence="1">
    <location>
        <begin position="1"/>
        <end position="22"/>
    </location>
</feature>
<sequence length="39" mass="4652">MRPLAKDSDTEQKIRQEDDDEYDQRCQELWLQTQSGPPT</sequence>
<dbReference type="EMBL" id="NIDE01000017">
    <property type="protein sequence ID" value="OWK35827.1"/>
    <property type="molecule type" value="Genomic_DNA"/>
</dbReference>
<name>A0A225DI83_9BACT</name>
<evidence type="ECO:0000313" key="3">
    <source>
        <dbReference type="Proteomes" id="UP000214646"/>
    </source>
</evidence>
<organism evidence="2 3">
    <name type="scientific">Fimbriiglobus ruber</name>
    <dbReference type="NCBI Taxonomy" id="1908690"/>
    <lineage>
        <taxon>Bacteria</taxon>
        <taxon>Pseudomonadati</taxon>
        <taxon>Planctomycetota</taxon>
        <taxon>Planctomycetia</taxon>
        <taxon>Gemmatales</taxon>
        <taxon>Gemmataceae</taxon>
        <taxon>Fimbriiglobus</taxon>
    </lineage>
</organism>
<comment type="caution">
    <text evidence="2">The sequence shown here is derived from an EMBL/GenBank/DDBJ whole genome shotgun (WGS) entry which is preliminary data.</text>
</comment>
<accession>A0A225DI83</accession>
<evidence type="ECO:0000256" key="1">
    <source>
        <dbReference type="SAM" id="MobiDB-lite"/>
    </source>
</evidence>
<protein>
    <submittedName>
        <fullName evidence="2">Uncharacterized protein</fullName>
    </submittedName>
</protein>
<dbReference type="AlphaFoldDB" id="A0A225DI83"/>
<evidence type="ECO:0000313" key="2">
    <source>
        <dbReference type="EMBL" id="OWK35827.1"/>
    </source>
</evidence>
<reference evidence="3" key="1">
    <citation type="submission" date="2017-06" db="EMBL/GenBank/DDBJ databases">
        <title>Genome analysis of Fimbriiglobus ruber SP5, the first member of the order Planctomycetales with confirmed chitinolytic capability.</title>
        <authorList>
            <person name="Ravin N.V."/>
            <person name="Rakitin A.L."/>
            <person name="Ivanova A.A."/>
            <person name="Beletsky A.V."/>
            <person name="Kulichevskaya I.S."/>
            <person name="Mardanov A.V."/>
            <person name="Dedysh S.N."/>
        </authorList>
    </citation>
    <scope>NUCLEOTIDE SEQUENCE [LARGE SCALE GENOMIC DNA]</scope>
    <source>
        <strain evidence="3">SP5</strain>
    </source>
</reference>